<dbReference type="InterPro" id="IPR036249">
    <property type="entry name" value="Thioredoxin-like_sf"/>
</dbReference>
<dbReference type="EMBL" id="FWZT01000004">
    <property type="protein sequence ID" value="SMF08435.1"/>
    <property type="molecule type" value="Genomic_DNA"/>
</dbReference>
<dbReference type="SUPFAM" id="SSF47616">
    <property type="entry name" value="GST C-terminal domain-like"/>
    <property type="match status" value="1"/>
</dbReference>
<dbReference type="Pfam" id="PF13417">
    <property type="entry name" value="GST_N_3"/>
    <property type="match status" value="1"/>
</dbReference>
<dbReference type="CDD" id="cd03205">
    <property type="entry name" value="GST_C_6"/>
    <property type="match status" value="1"/>
</dbReference>
<reference evidence="3" key="1">
    <citation type="submission" date="2017-04" db="EMBL/GenBank/DDBJ databases">
        <authorList>
            <person name="Varghese N."/>
            <person name="Submissions S."/>
        </authorList>
    </citation>
    <scope>NUCLEOTIDE SEQUENCE [LARGE SCALE GENOMIC DNA]</scope>
    <source>
        <strain evidence="3">RKEM611</strain>
    </source>
</reference>
<keyword evidence="3" id="KW-1185">Reference proteome</keyword>
<dbReference type="PANTHER" id="PTHR44051">
    <property type="entry name" value="GLUTATHIONE S-TRANSFERASE-RELATED"/>
    <property type="match status" value="1"/>
</dbReference>
<dbReference type="STRING" id="1513793.SAMN06296036_104295"/>
<sequence length="194" mass="23093">MKLFYSSASPYARKVRVLIREFEVSVTEKKINTSDNDPDFIKSNPLGKVPAMTLEDNTIIFDSGLIGYYLDEKYNDRHWQAKTWDHKQLEASIQGILDQSVTMIIEKRRPEEIVYDYWIERYKHAIPRGLAWIWQRYESYLSEGMSLASVSLVCALEYLDFRHPEIQWRKDLPDLEAWLNHWKGRQSFLETRPE</sequence>
<evidence type="ECO:0000259" key="1">
    <source>
        <dbReference type="PROSITE" id="PS50404"/>
    </source>
</evidence>
<accession>A0A1Y6BFG3</accession>
<dbReference type="Pfam" id="PF13410">
    <property type="entry name" value="GST_C_2"/>
    <property type="match status" value="1"/>
</dbReference>
<dbReference type="Gene3D" id="1.20.1050.10">
    <property type="match status" value="1"/>
</dbReference>
<gene>
    <name evidence="2" type="ORF">SAMN06296036_104295</name>
</gene>
<dbReference type="InterPro" id="IPR036282">
    <property type="entry name" value="Glutathione-S-Trfase_C_sf"/>
</dbReference>
<proteinExistence type="predicted"/>
<keyword evidence="2" id="KW-0808">Transferase</keyword>
<dbReference type="PROSITE" id="PS50404">
    <property type="entry name" value="GST_NTER"/>
    <property type="match status" value="1"/>
</dbReference>
<dbReference type="GO" id="GO:0016740">
    <property type="term" value="F:transferase activity"/>
    <property type="evidence" value="ECO:0007669"/>
    <property type="project" value="UniProtKB-KW"/>
</dbReference>
<feature type="domain" description="GST N-terminal" evidence="1">
    <location>
        <begin position="1"/>
        <end position="78"/>
    </location>
</feature>
<dbReference type="Gene3D" id="3.40.30.10">
    <property type="entry name" value="Glutaredoxin"/>
    <property type="match status" value="1"/>
</dbReference>
<evidence type="ECO:0000313" key="3">
    <source>
        <dbReference type="Proteomes" id="UP000192907"/>
    </source>
</evidence>
<name>A0A1Y6BFG3_9BACT</name>
<dbReference type="AlphaFoldDB" id="A0A1Y6BFG3"/>
<evidence type="ECO:0000313" key="2">
    <source>
        <dbReference type="EMBL" id="SMF08435.1"/>
    </source>
</evidence>
<dbReference type="RefSeq" id="WP_159455222.1">
    <property type="nucleotide sequence ID" value="NZ_FWZT01000004.1"/>
</dbReference>
<dbReference type="PANTHER" id="PTHR44051:SF8">
    <property type="entry name" value="GLUTATHIONE S-TRANSFERASE GSTA"/>
    <property type="match status" value="1"/>
</dbReference>
<dbReference type="Proteomes" id="UP000192907">
    <property type="component" value="Unassembled WGS sequence"/>
</dbReference>
<dbReference type="SUPFAM" id="SSF52833">
    <property type="entry name" value="Thioredoxin-like"/>
    <property type="match status" value="1"/>
</dbReference>
<protein>
    <submittedName>
        <fullName evidence="2">Glutathione S-transferase</fullName>
    </submittedName>
</protein>
<dbReference type="InterPro" id="IPR004045">
    <property type="entry name" value="Glutathione_S-Trfase_N"/>
</dbReference>
<organism evidence="2 3">
    <name type="scientific">Pseudobacteriovorax antillogorgiicola</name>
    <dbReference type="NCBI Taxonomy" id="1513793"/>
    <lineage>
        <taxon>Bacteria</taxon>
        <taxon>Pseudomonadati</taxon>
        <taxon>Bdellovibrionota</taxon>
        <taxon>Oligoflexia</taxon>
        <taxon>Oligoflexales</taxon>
        <taxon>Pseudobacteriovoracaceae</taxon>
        <taxon>Pseudobacteriovorax</taxon>
    </lineage>
</organism>